<dbReference type="EMBL" id="CP042304">
    <property type="protein sequence ID" value="QDZ11375.1"/>
    <property type="molecule type" value="Genomic_DNA"/>
</dbReference>
<dbReference type="SUPFAM" id="SSF89733">
    <property type="entry name" value="L-sulfolactate dehydrogenase-like"/>
    <property type="match status" value="1"/>
</dbReference>
<feature type="region of interest" description="Disordered" evidence="3">
    <location>
        <begin position="199"/>
        <end position="218"/>
    </location>
</feature>
<dbReference type="GO" id="GO:0016491">
    <property type="term" value="F:oxidoreductase activity"/>
    <property type="evidence" value="ECO:0007669"/>
    <property type="project" value="UniProtKB-KW"/>
</dbReference>
<dbReference type="PANTHER" id="PTHR11091">
    <property type="entry name" value="OXIDOREDUCTASE-RELATED"/>
    <property type="match status" value="1"/>
</dbReference>
<evidence type="ECO:0000313" key="5">
    <source>
        <dbReference type="Proteomes" id="UP000315364"/>
    </source>
</evidence>
<gene>
    <name evidence="4" type="ORF">FPZ08_11740</name>
</gene>
<evidence type="ECO:0000256" key="1">
    <source>
        <dbReference type="ARBA" id="ARBA00006056"/>
    </source>
</evidence>
<accession>A0A5B8LUD0</accession>
<sequence length="353" mass="35714">MLADQNGTVGAAALQRAVAAIFAACGIASDSADMVAEDLVAADIEGVASHGVMLVPMYVQRLKAGSVSSASQGAVVSDRQSSVVVDAQDALGQLTARQAVDLAVERARQFGMGVVAIRNAFHFGTAGRYARMMADQGAVGIVMSNTRPLMPAPGGAQPLTGNNPLAIAVPSDSAFAPEVDMALSAAAMGKIRNAATAGQSIPDGWATDKDGNPTTDPQSAIAGMLLPAAGPKGFGLAFMIDLLAGGLSGGAIGAEVNGLYGDPATPYRCSNLFVAIDVGHFVPVESFGQRASAELDRVSRSKAAPGVERVYAPGELAYAARQKSAGRAPVAPAALNSLIETGASLGLDLPSYF</sequence>
<dbReference type="Pfam" id="PF02615">
    <property type="entry name" value="Ldh_2"/>
    <property type="match status" value="1"/>
</dbReference>
<dbReference type="InterPro" id="IPR043144">
    <property type="entry name" value="Mal/L-sulf/L-lact_DH-like_ah"/>
</dbReference>
<evidence type="ECO:0000256" key="2">
    <source>
        <dbReference type="ARBA" id="ARBA00023002"/>
    </source>
</evidence>
<dbReference type="InterPro" id="IPR043143">
    <property type="entry name" value="Mal/L-sulf/L-lact_DH-like_NADP"/>
</dbReference>
<evidence type="ECO:0000313" key="4">
    <source>
        <dbReference type="EMBL" id="QDZ11375.1"/>
    </source>
</evidence>
<dbReference type="RefSeq" id="WP_146290197.1">
    <property type="nucleotide sequence ID" value="NZ_CP042304.1"/>
</dbReference>
<comment type="similarity">
    <text evidence="1">Belongs to the LDH2/MDH2 oxidoreductase family.</text>
</comment>
<dbReference type="Gene3D" id="3.30.1370.60">
    <property type="entry name" value="Hypothetical oxidoreductase yiak, domain 2"/>
    <property type="match status" value="1"/>
</dbReference>
<protein>
    <submittedName>
        <fullName evidence="4">Ldh family oxidoreductase</fullName>
    </submittedName>
</protein>
<keyword evidence="2" id="KW-0560">Oxidoreductase</keyword>
<dbReference type="AlphaFoldDB" id="A0A5B8LUD0"/>
<dbReference type="Gene3D" id="1.10.1530.10">
    <property type="match status" value="1"/>
</dbReference>
<dbReference type="PANTHER" id="PTHR11091:SF0">
    <property type="entry name" value="MALATE DEHYDROGENASE"/>
    <property type="match status" value="1"/>
</dbReference>
<reference evidence="4 5" key="1">
    <citation type="submission" date="2019-07" db="EMBL/GenBank/DDBJ databases">
        <title>Full genome sequence of Devosia sp. Gsoil 520.</title>
        <authorList>
            <person name="Im W.-T."/>
        </authorList>
    </citation>
    <scope>NUCLEOTIDE SEQUENCE [LARGE SCALE GENOMIC DNA]</scope>
    <source>
        <strain evidence="4 5">Gsoil 520</strain>
    </source>
</reference>
<name>A0A5B8LUD0_9HYPH</name>
<proteinExistence type="inferred from homology"/>
<dbReference type="KEGG" id="dea:FPZ08_11740"/>
<organism evidence="4 5">
    <name type="scientific">Devosia ginsengisoli</name>
    <dbReference type="NCBI Taxonomy" id="400770"/>
    <lineage>
        <taxon>Bacteria</taxon>
        <taxon>Pseudomonadati</taxon>
        <taxon>Pseudomonadota</taxon>
        <taxon>Alphaproteobacteria</taxon>
        <taxon>Hyphomicrobiales</taxon>
        <taxon>Devosiaceae</taxon>
        <taxon>Devosia</taxon>
    </lineage>
</organism>
<evidence type="ECO:0000256" key="3">
    <source>
        <dbReference type="SAM" id="MobiDB-lite"/>
    </source>
</evidence>
<dbReference type="InterPro" id="IPR036111">
    <property type="entry name" value="Mal/L-sulfo/L-lacto_DH-like_sf"/>
</dbReference>
<dbReference type="Proteomes" id="UP000315364">
    <property type="component" value="Chromosome"/>
</dbReference>
<keyword evidence="5" id="KW-1185">Reference proteome</keyword>
<dbReference type="InterPro" id="IPR003767">
    <property type="entry name" value="Malate/L-lactate_DH-like"/>
</dbReference>
<dbReference type="OrthoDB" id="9811519at2"/>